<organism evidence="7 8">
    <name type="scientific">Parasaccharibacter apium</name>
    <dbReference type="NCBI Taxonomy" id="1510841"/>
    <lineage>
        <taxon>Bacteria</taxon>
        <taxon>Pseudomonadati</taxon>
        <taxon>Pseudomonadota</taxon>
        <taxon>Alphaproteobacteria</taxon>
        <taxon>Acetobacterales</taxon>
        <taxon>Acetobacteraceae</taxon>
        <taxon>Parasaccharibacter</taxon>
    </lineage>
</organism>
<evidence type="ECO:0000256" key="1">
    <source>
        <dbReference type="ARBA" id="ARBA00011738"/>
    </source>
</evidence>
<dbReference type="FunFam" id="3.30.930.10:FF:000017">
    <property type="entry name" value="Elongation factor P--(R)-beta-lysine ligase"/>
    <property type="match status" value="1"/>
</dbReference>
<dbReference type="NCBIfam" id="NF006828">
    <property type="entry name" value="PRK09350.1"/>
    <property type="match status" value="1"/>
</dbReference>
<feature type="domain" description="Aminoacyl-transfer RNA synthetases class-II family profile" evidence="6">
    <location>
        <begin position="23"/>
        <end position="333"/>
    </location>
</feature>
<gene>
    <name evidence="7" type="ORF">SACS_0153</name>
</gene>
<dbReference type="InterPro" id="IPR006195">
    <property type="entry name" value="aa-tRNA-synth_II"/>
</dbReference>
<dbReference type="InterPro" id="IPR018149">
    <property type="entry name" value="Lys-tRNA-synth_II_C"/>
</dbReference>
<dbReference type="GO" id="GO:0005829">
    <property type="term" value="C:cytosol"/>
    <property type="evidence" value="ECO:0007669"/>
    <property type="project" value="TreeGrafter"/>
</dbReference>
<dbReference type="NCBIfam" id="TIGR00462">
    <property type="entry name" value="genX"/>
    <property type="match status" value="1"/>
</dbReference>
<accession>A0A7U7G4C0</accession>
<protein>
    <submittedName>
        <fullName evidence="7">Lysyl-tRNA synthetase (Class II)</fullName>
        <ecNumber evidence="7">6.1.1.6</ecNumber>
    </submittedName>
</protein>
<dbReference type="PANTHER" id="PTHR42918:SF6">
    <property type="entry name" value="ELONGATION FACTOR P--(R)-BETA-LYSINE LIGASE"/>
    <property type="match status" value="1"/>
</dbReference>
<dbReference type="GO" id="GO:0006430">
    <property type="term" value="P:lysyl-tRNA aminoacylation"/>
    <property type="evidence" value="ECO:0007669"/>
    <property type="project" value="InterPro"/>
</dbReference>
<evidence type="ECO:0000256" key="2">
    <source>
        <dbReference type="ARBA" id="ARBA00022598"/>
    </source>
</evidence>
<dbReference type="GO" id="GO:0005524">
    <property type="term" value="F:ATP binding"/>
    <property type="evidence" value="ECO:0007669"/>
    <property type="project" value="UniProtKB-KW"/>
</dbReference>
<comment type="subunit">
    <text evidence="1">Homodimer.</text>
</comment>
<evidence type="ECO:0000259" key="6">
    <source>
        <dbReference type="PROSITE" id="PS50862"/>
    </source>
</evidence>
<evidence type="ECO:0000313" key="8">
    <source>
        <dbReference type="Proteomes" id="UP000027590"/>
    </source>
</evidence>
<dbReference type="AlphaFoldDB" id="A0A7U7G4C0"/>
<dbReference type="PRINTS" id="PR00982">
    <property type="entry name" value="TRNASYNTHLYS"/>
</dbReference>
<keyword evidence="2 7" id="KW-0436">Ligase</keyword>
<reference evidence="7 8" key="2">
    <citation type="journal article" date="2014" name="PLoS ONE">
        <title>Evolution of mitochondria reconstructed from the energy metabolism of living bacteria.</title>
        <authorList>
            <person name="Degli Esposti M."/>
            <person name="Chouaia B."/>
            <person name="Comandatore F."/>
            <person name="Crotti E."/>
            <person name="Sassera D."/>
            <person name="Lievens P.M."/>
            <person name="Daffonchio D."/>
            <person name="Bandi C."/>
        </authorList>
    </citation>
    <scope>NUCLEOTIDE SEQUENCE [LARGE SCALE GENOMIC DNA]</scope>
    <source>
        <strain evidence="8">AM169</strain>
    </source>
</reference>
<dbReference type="Pfam" id="PF00152">
    <property type="entry name" value="tRNA-synt_2"/>
    <property type="match status" value="1"/>
</dbReference>
<dbReference type="PANTHER" id="PTHR42918">
    <property type="entry name" value="LYSYL-TRNA SYNTHETASE"/>
    <property type="match status" value="1"/>
</dbReference>
<comment type="caution">
    <text evidence="7">The sequence shown here is derived from an EMBL/GenBank/DDBJ whole genome shotgun (WGS) entry which is preliminary data.</text>
</comment>
<name>A0A7U7G4C0_9PROT</name>
<dbReference type="Gene3D" id="3.30.930.10">
    <property type="entry name" value="Bira Bifunctional Protein, Domain 2"/>
    <property type="match status" value="1"/>
</dbReference>
<evidence type="ECO:0000256" key="4">
    <source>
        <dbReference type="ARBA" id="ARBA00022840"/>
    </source>
</evidence>
<comment type="catalytic activity">
    <reaction evidence="5">
        <text>D-beta-lysine + L-lysyl-[protein] + ATP = N(6)-((3R)-3,6-diaminohexanoyl)-L-lysyl-[protein] + AMP + diphosphate + H(+)</text>
        <dbReference type="Rhea" id="RHEA:83435"/>
        <dbReference type="Rhea" id="RHEA-COMP:9752"/>
        <dbReference type="Rhea" id="RHEA-COMP:20131"/>
        <dbReference type="ChEBI" id="CHEBI:15378"/>
        <dbReference type="ChEBI" id="CHEBI:29969"/>
        <dbReference type="ChEBI" id="CHEBI:30616"/>
        <dbReference type="ChEBI" id="CHEBI:33019"/>
        <dbReference type="ChEBI" id="CHEBI:84138"/>
        <dbReference type="ChEBI" id="CHEBI:156053"/>
        <dbReference type="ChEBI" id="CHEBI:456215"/>
    </reaction>
    <physiologicalReaction direction="left-to-right" evidence="5">
        <dbReference type="Rhea" id="RHEA:83436"/>
    </physiologicalReaction>
</comment>
<evidence type="ECO:0000313" key="7">
    <source>
        <dbReference type="EMBL" id="CDG32891.1"/>
    </source>
</evidence>
<dbReference type="SUPFAM" id="SSF55681">
    <property type="entry name" value="Class II aaRS and biotin synthetases"/>
    <property type="match status" value="1"/>
</dbReference>
<proteinExistence type="predicted"/>
<dbReference type="InterPro" id="IPR004364">
    <property type="entry name" value="Aa-tRNA-synt_II"/>
</dbReference>
<dbReference type="InterPro" id="IPR045864">
    <property type="entry name" value="aa-tRNA-synth_II/BPL/LPL"/>
</dbReference>
<dbReference type="PROSITE" id="PS50862">
    <property type="entry name" value="AA_TRNA_LIGASE_II"/>
    <property type="match status" value="1"/>
</dbReference>
<dbReference type="EC" id="6.1.1.6" evidence="7"/>
<keyword evidence="4" id="KW-0067">ATP-binding</keyword>
<evidence type="ECO:0000256" key="5">
    <source>
        <dbReference type="ARBA" id="ARBA00052794"/>
    </source>
</evidence>
<dbReference type="Proteomes" id="UP000027590">
    <property type="component" value="Unassembled WGS sequence"/>
</dbReference>
<dbReference type="GO" id="GO:0000049">
    <property type="term" value="F:tRNA binding"/>
    <property type="evidence" value="ECO:0007669"/>
    <property type="project" value="TreeGrafter"/>
</dbReference>
<dbReference type="GO" id="GO:0004824">
    <property type="term" value="F:lysine-tRNA ligase activity"/>
    <property type="evidence" value="ECO:0007669"/>
    <property type="project" value="UniProtKB-EC"/>
</dbReference>
<reference evidence="7 8" key="1">
    <citation type="journal article" date="2014" name="Genome Biol. Evol.">
        <title>Acetic acid bacteria genomes reveal functional traits for adaptation to life in insect guts.</title>
        <authorList>
            <person name="Chouaia B."/>
            <person name="Gaiarsa S."/>
            <person name="Crotti E."/>
            <person name="Comandatore F."/>
            <person name="Degli Esposti M."/>
            <person name="Ricci I."/>
            <person name="Alma A."/>
            <person name="Favia G."/>
            <person name="Bandi C."/>
            <person name="Daffonchio D."/>
        </authorList>
    </citation>
    <scope>NUCLEOTIDE SEQUENCE [LARGE SCALE GENOMIC DNA]</scope>
    <source>
        <strain evidence="8">AM169</strain>
    </source>
</reference>
<dbReference type="RefSeq" id="WP_043557946.1">
    <property type="nucleotide sequence ID" value="NZ_CBLY010000002.1"/>
</dbReference>
<dbReference type="InterPro" id="IPR004525">
    <property type="entry name" value="EpmA"/>
</dbReference>
<dbReference type="EMBL" id="CBLY010000002">
    <property type="protein sequence ID" value="CDG32891.1"/>
    <property type="molecule type" value="Genomic_DNA"/>
</dbReference>
<sequence>MESSSATQTTARIQERLPLLRRRARMVQAVRAFFEGRGYLEVETPYAVPAPGEEVHLRCFRTVLERPDGTDEVRYLHTSPEFAMKRLVAATGQPLFQLARVWRNGERSATHMPEFTMLEWYRPGAGLSSLMDETEDLLRRVLPPRLSHGDVMLELDRPFERLTMQEAFARHVGVDLLASAGDADRLAREAGVVLREGESWEDLFFRLLLERIEPHIGRERPTFLTHWPAEQAALAKRDPADPRVALRFELYAAGLELANAFEELTDPQEQRQRFETDRARRMQITPEQDWPLDEAFLEALADMPPTSGIALGFDRLVMLATGAPRLEEILWLS</sequence>
<keyword evidence="3" id="KW-0547">Nucleotide-binding</keyword>
<evidence type="ECO:0000256" key="3">
    <source>
        <dbReference type="ARBA" id="ARBA00022741"/>
    </source>
</evidence>